<gene>
    <name evidence="2" type="ORF">NDU88_001051</name>
</gene>
<protein>
    <submittedName>
        <fullName evidence="2">Uncharacterized protein</fullName>
    </submittedName>
</protein>
<name>A0AAV7MLK3_PLEWA</name>
<dbReference type="Proteomes" id="UP001066276">
    <property type="component" value="Chromosome 9"/>
</dbReference>
<evidence type="ECO:0000313" key="3">
    <source>
        <dbReference type="Proteomes" id="UP001066276"/>
    </source>
</evidence>
<dbReference type="EMBL" id="JANPWB010000013">
    <property type="protein sequence ID" value="KAJ1103630.1"/>
    <property type="molecule type" value="Genomic_DNA"/>
</dbReference>
<accession>A0AAV7MLK3</accession>
<dbReference type="AlphaFoldDB" id="A0AAV7MLK3"/>
<reference evidence="2" key="1">
    <citation type="journal article" date="2022" name="bioRxiv">
        <title>Sequencing and chromosome-scale assembly of the giantPleurodeles waltlgenome.</title>
        <authorList>
            <person name="Brown T."/>
            <person name="Elewa A."/>
            <person name="Iarovenko S."/>
            <person name="Subramanian E."/>
            <person name="Araus A.J."/>
            <person name="Petzold A."/>
            <person name="Susuki M."/>
            <person name="Suzuki K.-i.T."/>
            <person name="Hayashi T."/>
            <person name="Toyoda A."/>
            <person name="Oliveira C."/>
            <person name="Osipova E."/>
            <person name="Leigh N.D."/>
            <person name="Simon A."/>
            <person name="Yun M.H."/>
        </authorList>
    </citation>
    <scope>NUCLEOTIDE SEQUENCE</scope>
    <source>
        <strain evidence="2">20211129_DDA</strain>
        <tissue evidence="2">Liver</tissue>
    </source>
</reference>
<evidence type="ECO:0000256" key="1">
    <source>
        <dbReference type="SAM" id="MobiDB-lite"/>
    </source>
</evidence>
<feature type="region of interest" description="Disordered" evidence="1">
    <location>
        <begin position="17"/>
        <end position="46"/>
    </location>
</feature>
<keyword evidence="3" id="KW-1185">Reference proteome</keyword>
<organism evidence="2 3">
    <name type="scientific">Pleurodeles waltl</name>
    <name type="common">Iberian ribbed newt</name>
    <dbReference type="NCBI Taxonomy" id="8319"/>
    <lineage>
        <taxon>Eukaryota</taxon>
        <taxon>Metazoa</taxon>
        <taxon>Chordata</taxon>
        <taxon>Craniata</taxon>
        <taxon>Vertebrata</taxon>
        <taxon>Euteleostomi</taxon>
        <taxon>Amphibia</taxon>
        <taxon>Batrachia</taxon>
        <taxon>Caudata</taxon>
        <taxon>Salamandroidea</taxon>
        <taxon>Salamandridae</taxon>
        <taxon>Pleurodelinae</taxon>
        <taxon>Pleurodeles</taxon>
    </lineage>
</organism>
<comment type="caution">
    <text evidence="2">The sequence shown here is derived from an EMBL/GenBank/DDBJ whole genome shotgun (WGS) entry which is preliminary data.</text>
</comment>
<sequence length="89" mass="9633">MKGGVITVPAQELKGAAGVHQGDMGAGQLQGRKGGDPGGGCKEKALSSAQQCIQGERQDEQERYASRRNGFFRYGRTTGRLWGVKFYQK</sequence>
<evidence type="ECO:0000313" key="2">
    <source>
        <dbReference type="EMBL" id="KAJ1103630.1"/>
    </source>
</evidence>
<proteinExistence type="predicted"/>